<feature type="repeat" description="WD" evidence="3">
    <location>
        <begin position="1136"/>
        <end position="1177"/>
    </location>
</feature>
<protein>
    <recommendedName>
        <fullName evidence="4">Nephrocystin 3-like N-terminal domain-containing protein</fullName>
    </recommendedName>
</protein>
<dbReference type="SUPFAM" id="SSF63829">
    <property type="entry name" value="Calcium-dependent phosphotriesterase"/>
    <property type="match status" value="1"/>
</dbReference>
<reference evidence="6" key="1">
    <citation type="journal article" date="2017" name="Genome Biol.">
        <title>Comparative genomics reveals high biological diversity and specific adaptations in the industrially and medically important fungal genus Aspergillus.</title>
        <authorList>
            <person name="de Vries R.P."/>
            <person name="Riley R."/>
            <person name="Wiebenga A."/>
            <person name="Aguilar-Osorio G."/>
            <person name="Amillis S."/>
            <person name="Uchima C.A."/>
            <person name="Anderluh G."/>
            <person name="Asadollahi M."/>
            <person name="Askin M."/>
            <person name="Barry K."/>
            <person name="Battaglia E."/>
            <person name="Bayram O."/>
            <person name="Benocci T."/>
            <person name="Braus-Stromeyer S.A."/>
            <person name="Caldana C."/>
            <person name="Canovas D."/>
            <person name="Cerqueira G.C."/>
            <person name="Chen F."/>
            <person name="Chen W."/>
            <person name="Choi C."/>
            <person name="Clum A."/>
            <person name="Dos Santos R.A."/>
            <person name="Damasio A.R."/>
            <person name="Diallinas G."/>
            <person name="Emri T."/>
            <person name="Fekete E."/>
            <person name="Flipphi M."/>
            <person name="Freyberg S."/>
            <person name="Gallo A."/>
            <person name="Gournas C."/>
            <person name="Habgood R."/>
            <person name="Hainaut M."/>
            <person name="Harispe M.L."/>
            <person name="Henrissat B."/>
            <person name="Hilden K.S."/>
            <person name="Hope R."/>
            <person name="Hossain A."/>
            <person name="Karabika E."/>
            <person name="Karaffa L."/>
            <person name="Karanyi Z."/>
            <person name="Krasevec N."/>
            <person name="Kuo A."/>
            <person name="Kusch H."/>
            <person name="LaButti K."/>
            <person name="Lagendijk E.L."/>
            <person name="Lapidus A."/>
            <person name="Levasseur A."/>
            <person name="Lindquist E."/>
            <person name="Lipzen A."/>
            <person name="Logrieco A.F."/>
            <person name="MacCabe A."/>
            <person name="Maekelae M.R."/>
            <person name="Malavazi I."/>
            <person name="Melin P."/>
            <person name="Meyer V."/>
            <person name="Mielnichuk N."/>
            <person name="Miskei M."/>
            <person name="Molnar A.P."/>
            <person name="Mule G."/>
            <person name="Ngan C.Y."/>
            <person name="Orejas M."/>
            <person name="Orosz E."/>
            <person name="Ouedraogo J.P."/>
            <person name="Overkamp K.M."/>
            <person name="Park H.-S."/>
            <person name="Perrone G."/>
            <person name="Piumi F."/>
            <person name="Punt P.J."/>
            <person name="Ram A.F."/>
            <person name="Ramon A."/>
            <person name="Rauscher S."/>
            <person name="Record E."/>
            <person name="Riano-Pachon D.M."/>
            <person name="Robert V."/>
            <person name="Roehrig J."/>
            <person name="Ruller R."/>
            <person name="Salamov A."/>
            <person name="Salih N.S."/>
            <person name="Samson R.A."/>
            <person name="Sandor E."/>
            <person name="Sanguinetti M."/>
            <person name="Schuetze T."/>
            <person name="Sepcic K."/>
            <person name="Shelest E."/>
            <person name="Sherlock G."/>
            <person name="Sophianopoulou V."/>
            <person name="Squina F.M."/>
            <person name="Sun H."/>
            <person name="Susca A."/>
            <person name="Todd R.B."/>
            <person name="Tsang A."/>
            <person name="Unkles S.E."/>
            <person name="van de Wiele N."/>
            <person name="van Rossen-Uffink D."/>
            <person name="Oliveira J.V."/>
            <person name="Vesth T.C."/>
            <person name="Visser J."/>
            <person name="Yu J.-H."/>
            <person name="Zhou M."/>
            <person name="Andersen M.R."/>
            <person name="Archer D.B."/>
            <person name="Baker S.E."/>
            <person name="Benoit I."/>
            <person name="Brakhage A.A."/>
            <person name="Braus G.H."/>
            <person name="Fischer R."/>
            <person name="Frisvad J.C."/>
            <person name="Goldman G.H."/>
            <person name="Houbraken J."/>
            <person name="Oakley B."/>
            <person name="Pocsi I."/>
            <person name="Scazzocchio C."/>
            <person name="Seiboth B."/>
            <person name="vanKuyk P.A."/>
            <person name="Wortman J."/>
            <person name="Dyer P.S."/>
            <person name="Grigoriev I.V."/>
        </authorList>
    </citation>
    <scope>NUCLEOTIDE SEQUENCE [LARGE SCALE GENOMIC DNA]</scope>
    <source>
        <strain evidence="6">CBS 134.48</strain>
    </source>
</reference>
<dbReference type="InterPro" id="IPR036322">
    <property type="entry name" value="WD40_repeat_dom_sf"/>
</dbReference>
<proteinExistence type="predicted"/>
<dbReference type="CDD" id="cd00200">
    <property type="entry name" value="WD40"/>
    <property type="match status" value="2"/>
</dbReference>
<dbReference type="OrthoDB" id="674604at2759"/>
<dbReference type="VEuPathDB" id="FungiDB:ASPTUDRAFT_136992"/>
<dbReference type="Pfam" id="PF00400">
    <property type="entry name" value="WD40"/>
    <property type="match status" value="10"/>
</dbReference>
<keyword evidence="1 3" id="KW-0853">WD repeat</keyword>
<feature type="repeat" description="WD" evidence="3">
    <location>
        <begin position="933"/>
        <end position="974"/>
    </location>
</feature>
<evidence type="ECO:0000256" key="3">
    <source>
        <dbReference type="PROSITE-ProRule" id="PRU00221"/>
    </source>
</evidence>
<dbReference type="Proteomes" id="UP000184304">
    <property type="component" value="Unassembled WGS sequence"/>
</dbReference>
<feature type="repeat" description="WD" evidence="3">
    <location>
        <begin position="1277"/>
        <end position="1318"/>
    </location>
</feature>
<dbReference type="SUPFAM" id="SSF50978">
    <property type="entry name" value="WD40 repeat-like"/>
    <property type="match status" value="1"/>
</dbReference>
<dbReference type="SUPFAM" id="SSF52540">
    <property type="entry name" value="P-loop containing nucleoside triphosphate hydrolases"/>
    <property type="match status" value="1"/>
</dbReference>
<evidence type="ECO:0000256" key="2">
    <source>
        <dbReference type="ARBA" id="ARBA00022737"/>
    </source>
</evidence>
<accession>A0A1L9NFG5</accession>
<dbReference type="Gene3D" id="3.40.50.300">
    <property type="entry name" value="P-loop containing nucleotide triphosphate hydrolases"/>
    <property type="match status" value="1"/>
</dbReference>
<evidence type="ECO:0000313" key="6">
    <source>
        <dbReference type="Proteomes" id="UP000184304"/>
    </source>
</evidence>
<dbReference type="OMA" id="WHADTGQ"/>
<dbReference type="InterPro" id="IPR020472">
    <property type="entry name" value="WD40_PAC1"/>
</dbReference>
<gene>
    <name evidence="5" type="ORF">ASPTUDRAFT_136992</name>
</gene>
<keyword evidence="6" id="KW-1185">Reference proteome</keyword>
<dbReference type="InterPro" id="IPR056884">
    <property type="entry name" value="NPHP3-like_N"/>
</dbReference>
<dbReference type="InterPro" id="IPR050349">
    <property type="entry name" value="WD_LIS1/nudF_dynein_reg"/>
</dbReference>
<feature type="domain" description="Nephrocystin 3-like N-terminal" evidence="4">
    <location>
        <begin position="331"/>
        <end position="498"/>
    </location>
</feature>
<keyword evidence="2" id="KW-0677">Repeat</keyword>
<name>A0A1L9NFG5_ASPTC</name>
<sequence length="1459" mass="165777">MKRYSKRIWRKFKGKEDGEPSSAVSSVVLTEAYGSQNPPKSPDTTQQIVEGKRTDLWQIAYEDLSPADKGVLAGTQQVERPSLHRSKTLEVVDDVIEATKKQYEEYQKGGLKIRKGADKDTINIRDIAHKILNATLSFRGIAGVLVSGDQTGTASIAWGIVLLGLTITYNHHQIRKAQFQSAEFLTDVLTRCAFIEKEHYHDSRYETQDKVEIAIIQVYKGILRYTAQVYRMQRANVGERLLESLLPVTNHPLKEIEATIRGDEARLRQWVRHDEHLQSQAKAEELLSRIDEFIVLLKNLHRKFDLYNLPDAEGASFDSYQNQHEEECLPGTREELLQQVSEWGTCSDGPCIFWLNGMAGTGKSTISRSLAQRFHNKGQLGATYFFKRGEGDRGHAKRFVSTITRQLIATIPDLAVGVSKAIEDDPDISRRGFRIQFEKLLLEPLGELEDSQELRIFVIVVDALDECEEEQDIRLLLQLFPRIQESKSVQLRAFITSRPELPIQLGFQEDTVKDHHRDLVLHKIPKPVIEHDISLFLNHKLHMIRKDRSLPPDWPGDNNLREMVKMSVPLFIFAATVCRVFQDPDLDPVQSLREILDYQNEESKLDGTYLPVLQRLPTHSGKRKQMIVNEFREVVGTIVILESPLSVASLSEMLGIPTRVINIRLSRLHAVLNIPDDDVMPVGLFHLSFRDFLLDPETREKTEFWIDGKQAHRRLAMKGLEVMQRKLKKNICNLPYEGFARHDIKPETIRHNITPELEYSCRYWTLHLVQGESPETLLPDVDSFLREHFLHWAEVMCVLGHASEVVDDIQMLRSLTEDQDGSEISALLYDALRFILRCRGISDVAPLQLYCSGLIFAPSHSIIRKTFEMPDWISRLPEVEESWSAELESIEGHKDIPVRAVAFSPDGRWLASGSQDRTVKIWDAATSTLQQTLEGHTDSVISISISPDGQRLASASMDRTVRVWDLMTSTYQTLKGHEHWVYAVAFSPDGRWVASGAYDNTVKLWDLTTSTHRTLKGHERDVNSVSFSADGRLLASGAKDKTVKIWVVETGALQQTLPTDWHIDSVSFLPDGRLAVGDRLIKIWDPETGTLQQTFGTRNSSAPTVSCSLDGRFLAHHDSSRIKVWDITTHALHLICEGHRSQVWAVAFSPDGRRLVSGSQDATIKVWDLDTRSREPSFSERKDSAECHGQISSMIFSPDGRWLVSGGHDDTETVKIWDLETKLWGSANDALQQTLKGHRHDILSLSFSPNMRQLASSSADRTIKIWDKFTGSLQHTLEGHEYKVQSVVFSPDGRWLASGAEDKTFRLWDPATGTLQHILKHPSWLCRLVTFTADGRWLATGLDRIIRIWDPDTGTLQHTIDTQKRFRKLAFSSDGRSIETNQGIYDLPPLYHSAPAEVAPELDLGVENSEWVTLQGKRILWLPTDYRVRHMIIRDGVLAIGHGMMGAKRRSITLFKFRL</sequence>
<evidence type="ECO:0000259" key="4">
    <source>
        <dbReference type="Pfam" id="PF24883"/>
    </source>
</evidence>
<dbReference type="STRING" id="767770.A0A1L9NFG5"/>
<dbReference type="InterPro" id="IPR019775">
    <property type="entry name" value="WD40_repeat_CS"/>
</dbReference>
<feature type="repeat" description="WD" evidence="3">
    <location>
        <begin position="974"/>
        <end position="1015"/>
    </location>
</feature>
<organism evidence="5 6">
    <name type="scientific">Aspergillus tubingensis (strain CBS 134.48)</name>
    <dbReference type="NCBI Taxonomy" id="767770"/>
    <lineage>
        <taxon>Eukaryota</taxon>
        <taxon>Fungi</taxon>
        <taxon>Dikarya</taxon>
        <taxon>Ascomycota</taxon>
        <taxon>Pezizomycotina</taxon>
        <taxon>Eurotiomycetes</taxon>
        <taxon>Eurotiomycetidae</taxon>
        <taxon>Eurotiales</taxon>
        <taxon>Aspergillaceae</taxon>
        <taxon>Aspergillus</taxon>
        <taxon>Aspergillus subgen. Circumdati</taxon>
    </lineage>
</organism>
<evidence type="ECO:0000313" key="5">
    <source>
        <dbReference type="EMBL" id="OJI87864.1"/>
    </source>
</evidence>
<dbReference type="InterPro" id="IPR015943">
    <property type="entry name" value="WD40/YVTN_repeat-like_dom_sf"/>
</dbReference>
<dbReference type="SMART" id="SM00320">
    <property type="entry name" value="WD40"/>
    <property type="match status" value="11"/>
</dbReference>
<feature type="repeat" description="WD" evidence="3">
    <location>
        <begin position="1015"/>
        <end position="1056"/>
    </location>
</feature>
<dbReference type="EMBL" id="KV878181">
    <property type="protein sequence ID" value="OJI87864.1"/>
    <property type="molecule type" value="Genomic_DNA"/>
</dbReference>
<dbReference type="PRINTS" id="PR00320">
    <property type="entry name" value="GPROTEINBRPT"/>
</dbReference>
<dbReference type="Gene3D" id="2.130.10.10">
    <property type="entry name" value="YVTN repeat-like/Quinoprotein amine dehydrogenase"/>
    <property type="match status" value="4"/>
</dbReference>
<dbReference type="PROSITE" id="PS50294">
    <property type="entry name" value="WD_REPEATS_REGION"/>
    <property type="match status" value="7"/>
</dbReference>
<dbReference type="InterPro" id="IPR001680">
    <property type="entry name" value="WD40_rpt"/>
</dbReference>
<feature type="repeat" description="WD" evidence="3">
    <location>
        <begin position="1235"/>
        <end position="1276"/>
    </location>
</feature>
<dbReference type="InterPro" id="IPR027417">
    <property type="entry name" value="P-loop_NTPase"/>
</dbReference>
<feature type="repeat" description="WD" evidence="3">
    <location>
        <begin position="898"/>
        <end position="932"/>
    </location>
</feature>
<evidence type="ECO:0000256" key="1">
    <source>
        <dbReference type="ARBA" id="ARBA00022574"/>
    </source>
</evidence>
<dbReference type="PROSITE" id="PS50082">
    <property type="entry name" value="WD_REPEATS_2"/>
    <property type="match status" value="7"/>
</dbReference>
<dbReference type="PANTHER" id="PTHR44129">
    <property type="entry name" value="WD REPEAT-CONTAINING PROTEIN POP1"/>
    <property type="match status" value="1"/>
</dbReference>
<dbReference type="Pfam" id="PF24883">
    <property type="entry name" value="NPHP3_N"/>
    <property type="match status" value="1"/>
</dbReference>
<dbReference type="PROSITE" id="PS00678">
    <property type="entry name" value="WD_REPEATS_1"/>
    <property type="match status" value="3"/>
</dbReference>